<gene>
    <name evidence="1" type="ORF">ONZ43_g7786</name>
</gene>
<name>A0ACC2HNC1_9PEZI</name>
<evidence type="ECO:0000313" key="1">
    <source>
        <dbReference type="EMBL" id="KAJ8104569.1"/>
    </source>
</evidence>
<organism evidence="1 2">
    <name type="scientific">Nemania bipapillata</name>
    <dbReference type="NCBI Taxonomy" id="110536"/>
    <lineage>
        <taxon>Eukaryota</taxon>
        <taxon>Fungi</taxon>
        <taxon>Dikarya</taxon>
        <taxon>Ascomycota</taxon>
        <taxon>Pezizomycotina</taxon>
        <taxon>Sordariomycetes</taxon>
        <taxon>Xylariomycetidae</taxon>
        <taxon>Xylariales</taxon>
        <taxon>Xylariaceae</taxon>
        <taxon>Nemania</taxon>
    </lineage>
</organism>
<protein>
    <submittedName>
        <fullName evidence="1">Uncharacterized protein</fullName>
    </submittedName>
</protein>
<dbReference type="Proteomes" id="UP001153334">
    <property type="component" value="Unassembled WGS sequence"/>
</dbReference>
<evidence type="ECO:0000313" key="2">
    <source>
        <dbReference type="Proteomes" id="UP001153334"/>
    </source>
</evidence>
<comment type="caution">
    <text evidence="1">The sequence shown here is derived from an EMBL/GenBank/DDBJ whole genome shotgun (WGS) entry which is preliminary data.</text>
</comment>
<keyword evidence="2" id="KW-1185">Reference proteome</keyword>
<dbReference type="EMBL" id="JAPESX010003646">
    <property type="protein sequence ID" value="KAJ8104569.1"/>
    <property type="molecule type" value="Genomic_DNA"/>
</dbReference>
<proteinExistence type="predicted"/>
<accession>A0ACC2HNC1</accession>
<reference evidence="1" key="1">
    <citation type="submission" date="2022-11" db="EMBL/GenBank/DDBJ databases">
        <title>Genome Sequence of Nemania bipapillata.</title>
        <authorList>
            <person name="Buettner E."/>
        </authorList>
    </citation>
    <scope>NUCLEOTIDE SEQUENCE</scope>
    <source>
        <strain evidence="1">CP14</strain>
    </source>
</reference>
<sequence length="215" mass="23747">MSSVIRDTPLGQFIRFVTHKRVLQYPEEKADFRLPDEWLRIVGSSKAEYSPSSTCTSDTSTLCTNDDKAQIEKGTEISSSFIGADSVGTESLPEALFNENRDVGHDIEQAIEKVKSMPITPHRTADGTVLVDWYSTDDPDNPRNWTNLRRIFVALILCLYTFVVYTSSAIYINSEPGVAKEFGVNSTEASLGLALFVLGYVSGGIQFTSGPCWLS</sequence>